<comment type="caution">
    <text evidence="1">The sequence shown here is derived from an EMBL/GenBank/DDBJ whole genome shotgun (WGS) entry which is preliminary data.</text>
</comment>
<keyword evidence="2" id="KW-1185">Reference proteome</keyword>
<evidence type="ECO:0000313" key="1">
    <source>
        <dbReference type="EMBL" id="KHE41095.1"/>
    </source>
</evidence>
<accession>A0ABR4YH48</accession>
<dbReference type="RefSeq" id="WP_035474173.1">
    <property type="nucleotide sequence ID" value="NZ_JRGF01000015.1"/>
</dbReference>
<protein>
    <submittedName>
        <fullName evidence="1">Uncharacterized protein</fullName>
    </submittedName>
</protein>
<dbReference type="EMBL" id="JRGF01000015">
    <property type="protein sequence ID" value="KHE41095.1"/>
    <property type="molecule type" value="Genomic_DNA"/>
</dbReference>
<dbReference type="Proteomes" id="UP000030889">
    <property type="component" value="Unassembled WGS sequence"/>
</dbReference>
<reference evidence="1 2" key="1">
    <citation type="submission" date="2014-09" db="EMBL/GenBank/DDBJ databases">
        <title>Alistipes sp. 627, sp. nov., a novel member of the family Rikenellaceae isolated from human faeces.</title>
        <authorList>
            <person name="Shkoporov A.N."/>
            <person name="Chaplin A.V."/>
            <person name="Motuzova O.V."/>
            <person name="Kafarskaia L.I."/>
            <person name="Khokhlova E.V."/>
            <person name="Efimov B.A."/>
        </authorList>
    </citation>
    <scope>NUCLEOTIDE SEQUENCE [LARGE SCALE GENOMIC DNA]</scope>
    <source>
        <strain evidence="1 2">627</strain>
    </source>
</reference>
<gene>
    <name evidence="1" type="ORF">LG35_09270</name>
</gene>
<sequence length="814" mass="91140">MELFIDGRLADMDAACPVSVSVSVASVTSPEYGRTGYTKSISIPMTARNRELMGDCEQLMARDRFNASLHTARLEQEGCVIMEGHVMLTACEREEEGGRYRFNIIGAGKRWAVHAMQHTFSSLFPDYAFKLDGESIAGSWTAPVPVRWLPLQRQRYEPQNASVGLVPAQRVLTETDYHPFIHLRSVLHAIFEEAGYRLVSAFVDSAYFDSLYMSGNYPTRDATLLRSRMDFLAARFGEAATTADSGGRVYADPLAAYNTVGNIVDTADPDEERDGVSLKRVFTRGGCFRRDGERVVFVPPYSVAVGFEYRLRYVTGYRMAGSDRLAGFDRIYLGGGQLHRFRIANRFPDRRNEFRTGKEFLCIVFDHEEGLSYRLVADCRTGTGTVVQRTLAQFYSRSVKVSTGVAGTYGNLRMQRQEASGSFVDFVGDWALYDGYVAETGETEVEVTLRSAAETVTPGSPKYFDTLYFAGADEGMPFRLVEAEVRPVFLPHPVLGDTLSFAEAGAHDMNRMQVVNALREMFGLCFYTDEPGRTVYAEPRELFYRNDTVVDWSDRLDLSRPWKVSELAADVPGTLTWEYRSGDGASAAFNTANGGRLGRWSVQTGNPWRWSQERVYENPLFTTSVNLTGFVSSAPSASVVAAGDMDASSEGTDDLNFPAKVVHYFGLRELPRGERWDWPGFAESYPFAAFHAPECPSGIIVPESPCGGVSDCVLPEESDAGRTLCYEDRDGAAGLHRWWDGLVAVYAGGVRLEAWVRLWSDDIEALIRPNYLMRDFRARFRLYVDGEWSDWRLEEVCDYHPSSPSTRCIFTKIV</sequence>
<name>A0ABR4YH48_9BACT</name>
<evidence type="ECO:0000313" key="2">
    <source>
        <dbReference type="Proteomes" id="UP000030889"/>
    </source>
</evidence>
<proteinExistence type="predicted"/>
<organism evidence="1 2">
    <name type="scientific">Alistipes inops</name>
    <dbReference type="NCBI Taxonomy" id="1501391"/>
    <lineage>
        <taxon>Bacteria</taxon>
        <taxon>Pseudomonadati</taxon>
        <taxon>Bacteroidota</taxon>
        <taxon>Bacteroidia</taxon>
        <taxon>Bacteroidales</taxon>
        <taxon>Rikenellaceae</taxon>
        <taxon>Alistipes</taxon>
    </lineage>
</organism>